<evidence type="ECO:0000256" key="1">
    <source>
        <dbReference type="SAM" id="MobiDB-lite"/>
    </source>
</evidence>
<comment type="caution">
    <text evidence="2">The sequence shown here is derived from an EMBL/GenBank/DDBJ whole genome shotgun (WGS) entry which is preliminary data.</text>
</comment>
<evidence type="ECO:0000313" key="3">
    <source>
        <dbReference type="Proteomes" id="UP000572680"/>
    </source>
</evidence>
<dbReference type="RefSeq" id="WP_182846095.1">
    <property type="nucleotide sequence ID" value="NZ_BAAALP010000001.1"/>
</dbReference>
<feature type="region of interest" description="Disordered" evidence="1">
    <location>
        <begin position="1"/>
        <end position="25"/>
    </location>
</feature>
<keyword evidence="3" id="KW-1185">Reference proteome</keyword>
<proteinExistence type="predicted"/>
<feature type="compositionally biased region" description="Low complexity" evidence="1">
    <location>
        <begin position="13"/>
        <end position="25"/>
    </location>
</feature>
<accession>A0A7W3LTB6</accession>
<evidence type="ECO:0000313" key="2">
    <source>
        <dbReference type="EMBL" id="MBA8953933.1"/>
    </source>
</evidence>
<name>A0A7W3LTB6_ACTNM</name>
<reference evidence="2 3" key="1">
    <citation type="submission" date="2020-08" db="EMBL/GenBank/DDBJ databases">
        <title>Genomic Encyclopedia of Type Strains, Phase IV (KMG-IV): sequencing the most valuable type-strain genomes for metagenomic binning, comparative biology and taxonomic classification.</title>
        <authorList>
            <person name="Goeker M."/>
        </authorList>
    </citation>
    <scope>NUCLEOTIDE SEQUENCE [LARGE SCALE GENOMIC DNA]</scope>
    <source>
        <strain evidence="2 3">DSM 44197</strain>
    </source>
</reference>
<gene>
    <name evidence="2" type="ORF">HNR61_005587</name>
</gene>
<dbReference type="EMBL" id="JACJIA010000008">
    <property type="protein sequence ID" value="MBA8953933.1"/>
    <property type="molecule type" value="Genomic_DNA"/>
</dbReference>
<dbReference type="Proteomes" id="UP000572680">
    <property type="component" value="Unassembled WGS sequence"/>
</dbReference>
<protein>
    <submittedName>
        <fullName evidence="2">Uncharacterized protein</fullName>
    </submittedName>
</protein>
<feature type="compositionally biased region" description="Basic and acidic residues" evidence="1">
    <location>
        <begin position="1"/>
        <end position="12"/>
    </location>
</feature>
<dbReference type="AlphaFoldDB" id="A0A7W3LTB6"/>
<organism evidence="2 3">
    <name type="scientific">Actinomadura namibiensis</name>
    <dbReference type="NCBI Taxonomy" id="182080"/>
    <lineage>
        <taxon>Bacteria</taxon>
        <taxon>Bacillati</taxon>
        <taxon>Actinomycetota</taxon>
        <taxon>Actinomycetes</taxon>
        <taxon>Streptosporangiales</taxon>
        <taxon>Thermomonosporaceae</taxon>
        <taxon>Actinomadura</taxon>
    </lineage>
</organism>
<sequence>MASARTDHRTTDLTDLTDPTDPTDPTDVLFTGQDLATLYRVFRLNEYDDREMASDRVSRYGSYLRLNKAKFADDWTDDKAITTSAAEFTAAAWEVATGPIMSSPYLEWLPDRIRDIDTYFSEDDGSLIVRIEVAVPRPPELLALRGWREWDRSARYGYSGYFTPEDRMLKHGPAMLTSTLLLIRVPDQALTRPQADPDSPELPDTTTAKTAVWRLAEWLEEQLIDVLQALKAAEAGNG</sequence>